<dbReference type="Gene3D" id="3.30.9.10">
    <property type="entry name" value="D-Amino Acid Oxidase, subunit A, domain 2"/>
    <property type="match status" value="1"/>
</dbReference>
<dbReference type="Pfam" id="PF01266">
    <property type="entry name" value="DAO"/>
    <property type="match status" value="1"/>
</dbReference>
<dbReference type="InterPro" id="IPR006076">
    <property type="entry name" value="FAD-dep_OxRdtase"/>
</dbReference>
<gene>
    <name evidence="2" type="ORF">UFOPK3674_01444</name>
</gene>
<dbReference type="SUPFAM" id="SSF51905">
    <property type="entry name" value="FAD/NAD(P)-binding domain"/>
    <property type="match status" value="1"/>
</dbReference>
<evidence type="ECO:0000259" key="1">
    <source>
        <dbReference type="Pfam" id="PF01266"/>
    </source>
</evidence>
<evidence type="ECO:0000313" key="2">
    <source>
        <dbReference type="EMBL" id="CAB4935489.1"/>
    </source>
</evidence>
<proteinExistence type="predicted"/>
<dbReference type="PANTHER" id="PTHR13847">
    <property type="entry name" value="SARCOSINE DEHYDROGENASE-RELATED"/>
    <property type="match status" value="1"/>
</dbReference>
<protein>
    <submittedName>
        <fullName evidence="2">Unannotated protein</fullName>
    </submittedName>
</protein>
<dbReference type="AlphaFoldDB" id="A0A6J7IXA3"/>
<accession>A0A6J7IXA3</accession>
<sequence length="436" mass="46212">MEPEVSAAPPLVGDVRADVAIVGGGFLGLWTALQVKRRDPSSVVVVLERTRCGHGPSGRSGGFVNHYGDRLAAMTAAFGADDARAIVDASVRALAQFEDWCLAEAPGACFTHAAQLEVATGPSQEASRDLELSAEEVREICDSPTFRSGTLTTDSATVNPAGLVGALRAKALAAGVQLYEHTRVNGLRDGPGHVALHTDHGSIRARRAVLAIGCQTAAVQHLRRKLSVASSHIVATAPVPEVLADCGWSPAYSICDLQAMLHYTRLTADGRILFGWGGGRMALGARQHPALFEDRRVQATLGRRLLETFPALTASHLDVAWGGPIDVSADHLPHFGTSGRVSFGFGFTGNGVLPSFMGGEILAAMVTDGDSPLLRLALVERRARSFPPAPLAYAGGTLLRRCMLRADRRDELGEHINPLLASAIGVPRRLGFQLPR</sequence>
<dbReference type="PANTHER" id="PTHR13847:SF285">
    <property type="entry name" value="FAD DEPENDENT OXIDOREDUCTASE DOMAIN-CONTAINING PROTEIN"/>
    <property type="match status" value="1"/>
</dbReference>
<feature type="domain" description="FAD dependent oxidoreductase" evidence="1">
    <location>
        <begin position="18"/>
        <end position="365"/>
    </location>
</feature>
<dbReference type="InterPro" id="IPR036188">
    <property type="entry name" value="FAD/NAD-bd_sf"/>
</dbReference>
<dbReference type="EMBL" id="CAFBMX010000007">
    <property type="protein sequence ID" value="CAB4935489.1"/>
    <property type="molecule type" value="Genomic_DNA"/>
</dbReference>
<reference evidence="2" key="1">
    <citation type="submission" date="2020-05" db="EMBL/GenBank/DDBJ databases">
        <authorList>
            <person name="Chiriac C."/>
            <person name="Salcher M."/>
            <person name="Ghai R."/>
            <person name="Kavagutti S V."/>
        </authorList>
    </citation>
    <scope>NUCLEOTIDE SEQUENCE</scope>
</reference>
<name>A0A6J7IXA3_9ZZZZ</name>
<organism evidence="2">
    <name type="scientific">freshwater metagenome</name>
    <dbReference type="NCBI Taxonomy" id="449393"/>
    <lineage>
        <taxon>unclassified sequences</taxon>
        <taxon>metagenomes</taxon>
        <taxon>ecological metagenomes</taxon>
    </lineage>
</organism>
<dbReference type="GO" id="GO:0005737">
    <property type="term" value="C:cytoplasm"/>
    <property type="evidence" value="ECO:0007669"/>
    <property type="project" value="TreeGrafter"/>
</dbReference>
<dbReference type="Gene3D" id="3.50.50.60">
    <property type="entry name" value="FAD/NAD(P)-binding domain"/>
    <property type="match status" value="1"/>
</dbReference>